<protein>
    <submittedName>
        <fullName evidence="2">Uncharacterized protein</fullName>
    </submittedName>
</protein>
<evidence type="ECO:0000256" key="1">
    <source>
        <dbReference type="SAM" id="Phobius"/>
    </source>
</evidence>
<evidence type="ECO:0000313" key="3">
    <source>
        <dbReference type="Proteomes" id="UP001432322"/>
    </source>
</evidence>
<feature type="transmembrane region" description="Helical" evidence="1">
    <location>
        <begin position="49"/>
        <end position="71"/>
    </location>
</feature>
<keyword evidence="3" id="KW-1185">Reference proteome</keyword>
<accession>A0AAV5VCV7</accession>
<feature type="non-terminal residue" evidence="2">
    <location>
        <position position="1"/>
    </location>
</feature>
<reference evidence="2" key="1">
    <citation type="submission" date="2023-10" db="EMBL/GenBank/DDBJ databases">
        <title>Genome assembly of Pristionchus species.</title>
        <authorList>
            <person name="Yoshida K."/>
            <person name="Sommer R.J."/>
        </authorList>
    </citation>
    <scope>NUCLEOTIDE SEQUENCE</scope>
    <source>
        <strain evidence="2">RS5133</strain>
    </source>
</reference>
<dbReference type="Proteomes" id="UP001432322">
    <property type="component" value="Unassembled WGS sequence"/>
</dbReference>
<feature type="transmembrane region" description="Helical" evidence="1">
    <location>
        <begin position="103"/>
        <end position="122"/>
    </location>
</feature>
<feature type="transmembrane region" description="Helical" evidence="1">
    <location>
        <begin position="134"/>
        <end position="151"/>
    </location>
</feature>
<feature type="non-terminal residue" evidence="2">
    <location>
        <position position="195"/>
    </location>
</feature>
<keyword evidence="1" id="KW-0812">Transmembrane</keyword>
<gene>
    <name evidence="2" type="ORF">PFISCL1PPCAC_8528</name>
</gene>
<keyword evidence="1" id="KW-0472">Membrane</keyword>
<feature type="transmembrane region" description="Helical" evidence="1">
    <location>
        <begin position="158"/>
        <end position="183"/>
    </location>
</feature>
<feature type="transmembrane region" description="Helical" evidence="1">
    <location>
        <begin position="24"/>
        <end position="42"/>
    </location>
</feature>
<comment type="caution">
    <text evidence="2">The sequence shown here is derived from an EMBL/GenBank/DDBJ whole genome shotgun (WGS) entry which is preliminary data.</text>
</comment>
<feature type="transmembrane region" description="Helical" evidence="1">
    <location>
        <begin position="77"/>
        <end position="96"/>
    </location>
</feature>
<evidence type="ECO:0000313" key="2">
    <source>
        <dbReference type="EMBL" id="GMT17231.1"/>
    </source>
</evidence>
<organism evidence="2 3">
    <name type="scientific">Pristionchus fissidentatus</name>
    <dbReference type="NCBI Taxonomy" id="1538716"/>
    <lineage>
        <taxon>Eukaryota</taxon>
        <taxon>Metazoa</taxon>
        <taxon>Ecdysozoa</taxon>
        <taxon>Nematoda</taxon>
        <taxon>Chromadorea</taxon>
        <taxon>Rhabditida</taxon>
        <taxon>Rhabditina</taxon>
        <taxon>Diplogasteromorpha</taxon>
        <taxon>Diplogasteroidea</taxon>
        <taxon>Neodiplogasteridae</taxon>
        <taxon>Pristionchus</taxon>
    </lineage>
</organism>
<dbReference type="EMBL" id="BTSY01000003">
    <property type="protein sequence ID" value="GMT17231.1"/>
    <property type="molecule type" value="Genomic_DNA"/>
</dbReference>
<proteinExistence type="predicted"/>
<sequence>CIASFCTVGLPICYLLWISAKFVLAMYITVICAFLVSCILRLQINYRPMFFVCAPVQCNILLVSVLSAEFWPAGHPSAFVALILFSIGQMSSLIMIRKDISERWTTIVGLLFMISMMVFAPAMEAPLTVGTKQALFGASCVALLNFGVCASTTMHEKVAFGMVLLFLVPVLVCLGITEAGIIVKKTAGPLMGIFG</sequence>
<name>A0AAV5VCV7_9BILA</name>
<keyword evidence="1" id="KW-1133">Transmembrane helix</keyword>
<dbReference type="AlphaFoldDB" id="A0AAV5VCV7"/>